<protein>
    <submittedName>
        <fullName evidence="2">Unannotated protein</fullName>
    </submittedName>
</protein>
<dbReference type="EMBL" id="CAEZYQ010000021">
    <property type="protein sequence ID" value="CAB4758556.1"/>
    <property type="molecule type" value="Genomic_DNA"/>
</dbReference>
<feature type="region of interest" description="Disordered" evidence="1">
    <location>
        <begin position="1"/>
        <end position="21"/>
    </location>
</feature>
<evidence type="ECO:0000313" key="2">
    <source>
        <dbReference type="EMBL" id="CAB4758556.1"/>
    </source>
</evidence>
<gene>
    <name evidence="2" type="ORF">UFOPK2761_02475</name>
</gene>
<organism evidence="2">
    <name type="scientific">freshwater metagenome</name>
    <dbReference type="NCBI Taxonomy" id="449393"/>
    <lineage>
        <taxon>unclassified sequences</taxon>
        <taxon>metagenomes</taxon>
        <taxon>ecological metagenomes</taxon>
    </lineage>
</organism>
<name>A0A6J6UG23_9ZZZZ</name>
<evidence type="ECO:0000256" key="1">
    <source>
        <dbReference type="SAM" id="MobiDB-lite"/>
    </source>
</evidence>
<dbReference type="AlphaFoldDB" id="A0A6J6UG23"/>
<accession>A0A6J6UG23</accession>
<sequence length="147" mass="16520">MDQEQKPRKESRAGRPSKGERHGFLIKLSPETIEHIQLIAEVTDNRPQAEVAEAVTSDALGSDFAELVTAVTAFKPYKGRREQIKFHLPMAQARIVFAIKEETGLTYQNILEYLLGEGVKPYDADEMRRAIAAERAARQQEMLPVAV</sequence>
<reference evidence="2" key="1">
    <citation type="submission" date="2020-05" db="EMBL/GenBank/DDBJ databases">
        <authorList>
            <person name="Chiriac C."/>
            <person name="Salcher M."/>
            <person name="Ghai R."/>
            <person name="Kavagutti S V."/>
        </authorList>
    </citation>
    <scope>NUCLEOTIDE SEQUENCE</scope>
</reference>
<proteinExistence type="predicted"/>